<dbReference type="InterPro" id="IPR035897">
    <property type="entry name" value="Toll_tir_struct_dom_sf"/>
</dbReference>
<dbReference type="SUPFAM" id="SSF52200">
    <property type="entry name" value="Toll/Interleukin receptor TIR domain"/>
    <property type="match status" value="1"/>
</dbReference>
<keyword evidence="3" id="KW-1185">Reference proteome</keyword>
<evidence type="ECO:0000259" key="1">
    <source>
        <dbReference type="PROSITE" id="PS50104"/>
    </source>
</evidence>
<dbReference type="Gene3D" id="3.40.50.10140">
    <property type="entry name" value="Toll/interleukin-1 receptor homology (TIR) domain"/>
    <property type="match status" value="1"/>
</dbReference>
<sequence>MTRDVYQLTQVFNESQSSRITYVAPAEAQRLKGSLMTPGKHVTLVGPSGSGKSTVAEQALAAAGFDVGRVLSFNARAHTRAQSIFTVLGAELGVGRTVKAVEQRLRDFDLIKIEDVHHLSLKARTQLASRLKLWHESGIRLFMIGIAKTSDAILGHDPELAIRNDTWYLGTQSDTFMDALMTQGERALNIRFDDATRGAAIRAARGSPSIFQAICRAACVEADVMRTAAEPQQVAIDLAVVTPQIAKQFDGRYIRSLVHLTQGRRSVHDVYFKLVQRAAASPGFRTAYKELEAAVVGIADPADRGRVRSAFNRAIDVLPTLIEESGLDETLTYEHRTLRIDDPAFRFYLDHLDLTRVSSGVVPRRRRYEYDVAVSFAGNDRPVVDKFVEVLEERHIKVFYDYNQQAELWGKDLRRGLARIYGEQAQFMIICLSDDYPERDWTTFEYEVGRNAASKRTEEYLLPLLVGNRPPIVGLPATFGFLSLQDQPMEKVADFVLEKLASAQEISPNALRLRRAP</sequence>
<dbReference type="RefSeq" id="WP_397403049.1">
    <property type="nucleotide sequence ID" value="NZ_JBIRYI010000004.1"/>
</dbReference>
<protein>
    <submittedName>
        <fullName evidence="2">TIR domain-containing protein</fullName>
    </submittedName>
</protein>
<evidence type="ECO:0000313" key="2">
    <source>
        <dbReference type="EMBL" id="MFI2486821.1"/>
    </source>
</evidence>
<organism evidence="2 3">
    <name type="scientific">Promicromonospora kroppenstedtii</name>
    <dbReference type="NCBI Taxonomy" id="440482"/>
    <lineage>
        <taxon>Bacteria</taxon>
        <taxon>Bacillati</taxon>
        <taxon>Actinomycetota</taxon>
        <taxon>Actinomycetes</taxon>
        <taxon>Micrococcales</taxon>
        <taxon>Promicromonosporaceae</taxon>
        <taxon>Promicromonospora</taxon>
    </lineage>
</organism>
<dbReference type="InterPro" id="IPR000157">
    <property type="entry name" value="TIR_dom"/>
</dbReference>
<dbReference type="Proteomes" id="UP001611580">
    <property type="component" value="Unassembled WGS sequence"/>
</dbReference>
<evidence type="ECO:0000313" key="3">
    <source>
        <dbReference type="Proteomes" id="UP001611580"/>
    </source>
</evidence>
<proteinExistence type="predicted"/>
<dbReference type="PROSITE" id="PS50104">
    <property type="entry name" value="TIR"/>
    <property type="match status" value="1"/>
</dbReference>
<dbReference type="Pfam" id="PF13676">
    <property type="entry name" value="TIR_2"/>
    <property type="match status" value="1"/>
</dbReference>
<dbReference type="Gene3D" id="3.40.50.300">
    <property type="entry name" value="P-loop containing nucleotide triphosphate hydrolases"/>
    <property type="match status" value="1"/>
</dbReference>
<dbReference type="EMBL" id="JBIRYI010000004">
    <property type="protein sequence ID" value="MFI2486821.1"/>
    <property type="molecule type" value="Genomic_DNA"/>
</dbReference>
<dbReference type="InterPro" id="IPR027417">
    <property type="entry name" value="P-loop_NTPase"/>
</dbReference>
<dbReference type="SMART" id="SM00382">
    <property type="entry name" value="AAA"/>
    <property type="match status" value="1"/>
</dbReference>
<gene>
    <name evidence="2" type="ORF">ACH47X_07925</name>
</gene>
<dbReference type="SUPFAM" id="SSF52540">
    <property type="entry name" value="P-loop containing nucleoside triphosphate hydrolases"/>
    <property type="match status" value="1"/>
</dbReference>
<reference evidence="2 3" key="1">
    <citation type="submission" date="2024-10" db="EMBL/GenBank/DDBJ databases">
        <title>The Natural Products Discovery Center: Release of the First 8490 Sequenced Strains for Exploring Actinobacteria Biosynthetic Diversity.</title>
        <authorList>
            <person name="Kalkreuter E."/>
            <person name="Kautsar S.A."/>
            <person name="Yang D."/>
            <person name="Bader C.D."/>
            <person name="Teijaro C.N."/>
            <person name="Fluegel L."/>
            <person name="Davis C.M."/>
            <person name="Simpson J.R."/>
            <person name="Lauterbach L."/>
            <person name="Steele A.D."/>
            <person name="Gui C."/>
            <person name="Meng S."/>
            <person name="Li G."/>
            <person name="Viehrig K."/>
            <person name="Ye F."/>
            <person name="Su P."/>
            <person name="Kiefer A.F."/>
            <person name="Nichols A."/>
            <person name="Cepeda A.J."/>
            <person name="Yan W."/>
            <person name="Fan B."/>
            <person name="Jiang Y."/>
            <person name="Adhikari A."/>
            <person name="Zheng C.-J."/>
            <person name="Schuster L."/>
            <person name="Cowan T.M."/>
            <person name="Smanski M.J."/>
            <person name="Chevrette M.G."/>
            <person name="De Carvalho L.P.S."/>
            <person name="Shen B."/>
        </authorList>
    </citation>
    <scope>NUCLEOTIDE SEQUENCE [LARGE SCALE GENOMIC DNA]</scope>
    <source>
        <strain evidence="2 3">NPDC019481</strain>
    </source>
</reference>
<dbReference type="InterPro" id="IPR003593">
    <property type="entry name" value="AAA+_ATPase"/>
</dbReference>
<accession>A0ABW7XH40</accession>
<name>A0ABW7XH40_9MICO</name>
<comment type="caution">
    <text evidence="2">The sequence shown here is derived from an EMBL/GenBank/DDBJ whole genome shotgun (WGS) entry which is preliminary data.</text>
</comment>
<feature type="domain" description="TIR" evidence="1">
    <location>
        <begin position="368"/>
        <end position="500"/>
    </location>
</feature>